<evidence type="ECO:0000256" key="1">
    <source>
        <dbReference type="PIRNR" id="PIRNR000897"/>
    </source>
</evidence>
<dbReference type="EC" id="3.1.3.2" evidence="1"/>
<dbReference type="AlphaFoldDB" id="A0A2W5KIY1"/>
<evidence type="ECO:0000256" key="2">
    <source>
        <dbReference type="SAM" id="SignalP"/>
    </source>
</evidence>
<comment type="catalytic activity">
    <reaction evidence="1">
        <text>a phosphate monoester + H2O = an alcohol + phosphate</text>
        <dbReference type="Rhea" id="RHEA:15017"/>
        <dbReference type="ChEBI" id="CHEBI:15377"/>
        <dbReference type="ChEBI" id="CHEBI:30879"/>
        <dbReference type="ChEBI" id="CHEBI:43474"/>
        <dbReference type="ChEBI" id="CHEBI:67140"/>
        <dbReference type="EC" id="3.1.3.2"/>
    </reaction>
</comment>
<keyword evidence="2" id="KW-0732">Signal</keyword>
<dbReference type="Gene3D" id="1.20.144.10">
    <property type="entry name" value="Phosphatidic acid phosphatase type 2/haloperoxidase"/>
    <property type="match status" value="1"/>
</dbReference>
<comment type="caution">
    <text evidence="4">The sequence shown here is derived from an EMBL/GenBank/DDBJ whole genome shotgun (WGS) entry which is preliminary data.</text>
</comment>
<evidence type="ECO:0000259" key="3">
    <source>
        <dbReference type="SMART" id="SM00014"/>
    </source>
</evidence>
<sequence>MRLSLRVAALCAALLACAPALADGAYVARDQLDLVTLLPPPPPAGSPADKIDLAGVLAAQAGRNAEAEERAKADAELSVFRFADVLGPDFSAEKLPVAAAFFAKVKSDSGDLVELVKARWNRPRPSVADASVHPVLKLPNNASYPSGHTTFARLNAIVLAAMVPEKSVEIFARADEYANNRIVAGVHYPADVAAGKIAGSLIAALERENPAFRQDFAEAKAELRGALALPEQPAR</sequence>
<dbReference type="InterPro" id="IPR000326">
    <property type="entry name" value="PAP2/HPO"/>
</dbReference>
<dbReference type="PRINTS" id="PR00483">
    <property type="entry name" value="BACPHPHTASE"/>
</dbReference>
<dbReference type="GO" id="GO:0030288">
    <property type="term" value="C:outer membrane-bounded periplasmic space"/>
    <property type="evidence" value="ECO:0007669"/>
    <property type="project" value="InterPro"/>
</dbReference>
<dbReference type="PROSITE" id="PS51257">
    <property type="entry name" value="PROKAR_LIPOPROTEIN"/>
    <property type="match status" value="1"/>
</dbReference>
<accession>A0A2W5KIY1</accession>
<feature type="chain" id="PRO_5016045292" description="Acid phosphatase" evidence="2">
    <location>
        <begin position="23"/>
        <end position="235"/>
    </location>
</feature>
<dbReference type="EMBL" id="QFPN01000003">
    <property type="protein sequence ID" value="PZQ16941.1"/>
    <property type="molecule type" value="Genomic_DNA"/>
</dbReference>
<dbReference type="Proteomes" id="UP000249577">
    <property type="component" value="Unassembled WGS sequence"/>
</dbReference>
<evidence type="ECO:0000313" key="4">
    <source>
        <dbReference type="EMBL" id="PZQ16941.1"/>
    </source>
</evidence>
<dbReference type="InterPro" id="IPR001011">
    <property type="entry name" value="Acid_Pase_classA_bac"/>
</dbReference>
<evidence type="ECO:0000313" key="5">
    <source>
        <dbReference type="Proteomes" id="UP000249577"/>
    </source>
</evidence>
<feature type="domain" description="Phosphatidic acid phosphatase type 2/haloperoxidase" evidence="3">
    <location>
        <begin position="95"/>
        <end position="207"/>
    </location>
</feature>
<protein>
    <recommendedName>
        <fullName evidence="1">Acid phosphatase</fullName>
        <ecNumber evidence="1">3.1.3.2</ecNumber>
    </recommendedName>
</protein>
<feature type="signal peptide" evidence="2">
    <location>
        <begin position="1"/>
        <end position="22"/>
    </location>
</feature>
<dbReference type="CDD" id="cd03397">
    <property type="entry name" value="PAP2_acid_phosphatase"/>
    <property type="match status" value="1"/>
</dbReference>
<reference evidence="4 5" key="1">
    <citation type="submission" date="2017-08" db="EMBL/GenBank/DDBJ databases">
        <title>Infants hospitalized years apart are colonized by the same room-sourced microbial strains.</title>
        <authorList>
            <person name="Brooks B."/>
            <person name="Olm M.R."/>
            <person name="Firek B.A."/>
            <person name="Baker R."/>
            <person name="Thomas B.C."/>
            <person name="Morowitz M.J."/>
            <person name="Banfield J.F."/>
        </authorList>
    </citation>
    <scope>NUCLEOTIDE SEQUENCE [LARGE SCALE GENOMIC DNA]</scope>
    <source>
        <strain evidence="4">S2_005_003_R2_43</strain>
    </source>
</reference>
<dbReference type="SUPFAM" id="SSF48317">
    <property type="entry name" value="Acid phosphatase/Vanadium-dependent haloperoxidase"/>
    <property type="match status" value="1"/>
</dbReference>
<name>A0A2W5KIY1_ANCNO</name>
<dbReference type="Pfam" id="PF01569">
    <property type="entry name" value="PAP2"/>
    <property type="match status" value="1"/>
</dbReference>
<keyword evidence="1" id="KW-0378">Hydrolase</keyword>
<proteinExistence type="inferred from homology"/>
<dbReference type="PIRSF" id="PIRSF000897">
    <property type="entry name" value="Acid_Ptase_ClsA"/>
    <property type="match status" value="1"/>
</dbReference>
<gene>
    <name evidence="4" type="ORF">DI565_05995</name>
</gene>
<dbReference type="SMART" id="SM00014">
    <property type="entry name" value="acidPPc"/>
    <property type="match status" value="1"/>
</dbReference>
<dbReference type="GO" id="GO:0003993">
    <property type="term" value="F:acid phosphatase activity"/>
    <property type="evidence" value="ECO:0007669"/>
    <property type="project" value="UniProtKB-EC"/>
</dbReference>
<comment type="similarity">
    <text evidence="1">Belongs to the class A bacterial acid phosphatase family.</text>
</comment>
<organism evidence="4 5">
    <name type="scientific">Ancylobacter novellus</name>
    <name type="common">Thiobacillus novellus</name>
    <dbReference type="NCBI Taxonomy" id="921"/>
    <lineage>
        <taxon>Bacteria</taxon>
        <taxon>Pseudomonadati</taxon>
        <taxon>Pseudomonadota</taxon>
        <taxon>Alphaproteobacteria</taxon>
        <taxon>Hyphomicrobiales</taxon>
        <taxon>Xanthobacteraceae</taxon>
        <taxon>Ancylobacter</taxon>
    </lineage>
</organism>
<dbReference type="InterPro" id="IPR036938">
    <property type="entry name" value="PAP2/HPO_sf"/>
</dbReference>